<dbReference type="RefSeq" id="WP_378771858.1">
    <property type="nucleotide sequence ID" value="NZ_JBHTII010000001.1"/>
</dbReference>
<evidence type="ECO:0000313" key="14">
    <source>
        <dbReference type="Proteomes" id="UP001597055"/>
    </source>
</evidence>
<dbReference type="EC" id="4.1.3.17" evidence="5"/>
<evidence type="ECO:0000256" key="3">
    <source>
        <dbReference type="ARBA" id="ARBA00008621"/>
    </source>
</evidence>
<dbReference type="EMBL" id="JBHTII010000001">
    <property type="protein sequence ID" value="MFD0790350.1"/>
    <property type="molecule type" value="Genomic_DNA"/>
</dbReference>
<evidence type="ECO:0000256" key="11">
    <source>
        <dbReference type="ARBA" id="ARBA00032305"/>
    </source>
</evidence>
<comment type="caution">
    <text evidence="13">The sequence shown here is derived from an EMBL/GenBank/DDBJ whole genome shotgun (WGS) entry which is preliminary data.</text>
</comment>
<dbReference type="EC" id="4.1.1.112" evidence="6"/>
<reference evidence="14" key="1">
    <citation type="journal article" date="2019" name="Int. J. Syst. Evol. Microbiol.">
        <title>The Global Catalogue of Microorganisms (GCM) 10K type strain sequencing project: providing services to taxonomists for standard genome sequencing and annotation.</title>
        <authorList>
            <consortium name="The Broad Institute Genomics Platform"/>
            <consortium name="The Broad Institute Genome Sequencing Center for Infectious Disease"/>
            <person name="Wu L."/>
            <person name="Ma J."/>
        </authorList>
    </citation>
    <scope>NUCLEOTIDE SEQUENCE [LARGE SCALE GENOMIC DNA]</scope>
    <source>
        <strain evidence="14">CCUG 54523</strain>
    </source>
</reference>
<evidence type="ECO:0000256" key="2">
    <source>
        <dbReference type="ARBA" id="ARBA00001968"/>
    </source>
</evidence>
<dbReference type="CDD" id="cd16841">
    <property type="entry name" value="RraA_family"/>
    <property type="match status" value="1"/>
</dbReference>
<evidence type="ECO:0000256" key="9">
    <source>
        <dbReference type="ARBA" id="ARBA00029596"/>
    </source>
</evidence>
<accession>A0ABW3AI12</accession>
<dbReference type="Proteomes" id="UP001597055">
    <property type="component" value="Unassembled WGS sequence"/>
</dbReference>
<evidence type="ECO:0000256" key="6">
    <source>
        <dbReference type="ARBA" id="ARBA00012947"/>
    </source>
</evidence>
<comment type="subunit">
    <text evidence="4">Homotrimer.</text>
</comment>
<dbReference type="Gene3D" id="3.50.30.40">
    <property type="entry name" value="Ribonuclease E inhibitor RraA/RraA-like"/>
    <property type="match status" value="1"/>
</dbReference>
<name>A0ABW3AI12_9MICO</name>
<comment type="catalytic activity">
    <reaction evidence="1">
        <text>4-hydroxy-4-methyl-2-oxoglutarate = 2 pyruvate</text>
        <dbReference type="Rhea" id="RHEA:22748"/>
        <dbReference type="ChEBI" id="CHEBI:15361"/>
        <dbReference type="ChEBI" id="CHEBI:58276"/>
        <dbReference type="EC" id="4.1.3.17"/>
    </reaction>
</comment>
<evidence type="ECO:0000313" key="13">
    <source>
        <dbReference type="EMBL" id="MFD0790350.1"/>
    </source>
</evidence>
<comment type="function">
    <text evidence="8">Catalyzes the aldol cleavage of 4-hydroxy-4-methyl-2-oxoglutarate (HMG) into 2 molecules of pyruvate. Also contains a secondary oxaloacetate (OAA) decarboxylase activity due to the common pyruvate enolate transition state formed following C-C bond cleavage in the retro-aldol and decarboxylation reactions.</text>
</comment>
<evidence type="ECO:0000256" key="12">
    <source>
        <dbReference type="ARBA" id="ARBA00047973"/>
    </source>
</evidence>
<proteinExistence type="inferred from homology"/>
<evidence type="ECO:0000256" key="5">
    <source>
        <dbReference type="ARBA" id="ARBA00012213"/>
    </source>
</evidence>
<dbReference type="PANTHER" id="PTHR33254:SF4">
    <property type="entry name" value="4-HYDROXY-4-METHYL-2-OXOGLUTARATE ALDOLASE 3-RELATED"/>
    <property type="match status" value="1"/>
</dbReference>
<keyword evidence="14" id="KW-1185">Reference proteome</keyword>
<protein>
    <recommendedName>
        <fullName evidence="7">Putative 4-hydroxy-4-methyl-2-oxoglutarate aldolase</fullName>
        <ecNumber evidence="6">4.1.1.112</ecNumber>
        <ecNumber evidence="5">4.1.3.17</ecNumber>
    </recommendedName>
    <alternativeName>
        <fullName evidence="11">Oxaloacetate decarboxylase</fullName>
    </alternativeName>
    <alternativeName>
        <fullName evidence="9">Regulator of ribonuclease activity homolog</fullName>
    </alternativeName>
    <alternativeName>
        <fullName evidence="10">RraA-like protein</fullName>
    </alternativeName>
</protein>
<evidence type="ECO:0000256" key="4">
    <source>
        <dbReference type="ARBA" id="ARBA00011233"/>
    </source>
</evidence>
<dbReference type="SUPFAM" id="SSF89562">
    <property type="entry name" value="RraA-like"/>
    <property type="match status" value="1"/>
</dbReference>
<comment type="cofactor">
    <cofactor evidence="2">
        <name>a divalent metal cation</name>
        <dbReference type="ChEBI" id="CHEBI:60240"/>
    </cofactor>
</comment>
<dbReference type="InterPro" id="IPR036704">
    <property type="entry name" value="RraA/RraA-like_sf"/>
</dbReference>
<dbReference type="InterPro" id="IPR005493">
    <property type="entry name" value="RraA/RraA-like"/>
</dbReference>
<gene>
    <name evidence="13" type="ORF">ACFQ0P_08070</name>
</gene>
<sequence length="204" mass="21011">MGSDLTATSSDLIERFARIPSANIGDGMDRLGLMDAGISPIWTGAALVGPAFTCWTRSGDNLWIHHAVDAASAGDVIVVNGSGDLTRALIGELIAARAKAKGIAGFVIDGAVRDAEGMRDYGMPVFARALTPAGPYKNGPGRLGVTIAVGGVAVSPGDIIVGDADGVAVVPKADAESIAEAAEVVQRQEATRRHELERQLDRPA</sequence>
<comment type="catalytic activity">
    <reaction evidence="12">
        <text>oxaloacetate + H(+) = pyruvate + CO2</text>
        <dbReference type="Rhea" id="RHEA:15641"/>
        <dbReference type="ChEBI" id="CHEBI:15361"/>
        <dbReference type="ChEBI" id="CHEBI:15378"/>
        <dbReference type="ChEBI" id="CHEBI:16452"/>
        <dbReference type="ChEBI" id="CHEBI:16526"/>
        <dbReference type="EC" id="4.1.1.112"/>
    </reaction>
</comment>
<dbReference type="NCBIfam" id="NF004850">
    <property type="entry name" value="PRK06201.1"/>
    <property type="match status" value="1"/>
</dbReference>
<evidence type="ECO:0000256" key="8">
    <source>
        <dbReference type="ARBA" id="ARBA00025046"/>
    </source>
</evidence>
<dbReference type="Pfam" id="PF03737">
    <property type="entry name" value="RraA-like"/>
    <property type="match status" value="1"/>
</dbReference>
<comment type="similarity">
    <text evidence="3">Belongs to the class II aldolase/RraA-like family.</text>
</comment>
<dbReference type="PANTHER" id="PTHR33254">
    <property type="entry name" value="4-HYDROXY-4-METHYL-2-OXOGLUTARATE ALDOLASE 3-RELATED"/>
    <property type="match status" value="1"/>
</dbReference>
<evidence type="ECO:0000256" key="1">
    <source>
        <dbReference type="ARBA" id="ARBA00001342"/>
    </source>
</evidence>
<evidence type="ECO:0000256" key="10">
    <source>
        <dbReference type="ARBA" id="ARBA00030169"/>
    </source>
</evidence>
<organism evidence="13 14">
    <name type="scientific">Microbacterium insulae</name>
    <dbReference type="NCBI Taxonomy" id="483014"/>
    <lineage>
        <taxon>Bacteria</taxon>
        <taxon>Bacillati</taxon>
        <taxon>Actinomycetota</taxon>
        <taxon>Actinomycetes</taxon>
        <taxon>Micrococcales</taxon>
        <taxon>Microbacteriaceae</taxon>
        <taxon>Microbacterium</taxon>
    </lineage>
</organism>
<evidence type="ECO:0000256" key="7">
    <source>
        <dbReference type="ARBA" id="ARBA00016549"/>
    </source>
</evidence>